<dbReference type="EMBL" id="PYMH01000006">
    <property type="protein sequence ID" value="PSU33258.1"/>
    <property type="molecule type" value="Genomic_DNA"/>
</dbReference>
<dbReference type="OrthoDB" id="5822554at2"/>
<proteinExistence type="predicted"/>
<sequence>MRLTRSVSLRMRLKKKKNQSRFWGLASFRRQRKIVKNRTRRQRQTRLQAEYVHLASCRQPEHENLKLVA</sequence>
<organism evidence="1 2">
    <name type="scientific">Photobacterium lutimaris</name>
    <dbReference type="NCBI Taxonomy" id="388278"/>
    <lineage>
        <taxon>Bacteria</taxon>
        <taxon>Pseudomonadati</taxon>
        <taxon>Pseudomonadota</taxon>
        <taxon>Gammaproteobacteria</taxon>
        <taxon>Vibrionales</taxon>
        <taxon>Vibrionaceae</taxon>
        <taxon>Photobacterium</taxon>
    </lineage>
</organism>
<accession>A0A2T3IXJ1</accession>
<reference evidence="1 2" key="1">
    <citation type="submission" date="2018-03" db="EMBL/GenBank/DDBJ databases">
        <title>Whole genome sequencing of Histamine producing bacteria.</title>
        <authorList>
            <person name="Butler K."/>
        </authorList>
    </citation>
    <scope>NUCLEOTIDE SEQUENCE [LARGE SCALE GENOMIC DNA]</scope>
    <source>
        <strain evidence="1 2">JCM 13586</strain>
    </source>
</reference>
<evidence type="ECO:0000313" key="2">
    <source>
        <dbReference type="Proteomes" id="UP000241222"/>
    </source>
</evidence>
<gene>
    <name evidence="1" type="ORF">C9I99_13790</name>
</gene>
<keyword evidence="2" id="KW-1185">Reference proteome</keyword>
<dbReference type="AlphaFoldDB" id="A0A2T3IXJ1"/>
<comment type="caution">
    <text evidence="1">The sequence shown here is derived from an EMBL/GenBank/DDBJ whole genome shotgun (WGS) entry which is preliminary data.</text>
</comment>
<evidence type="ECO:0000313" key="1">
    <source>
        <dbReference type="EMBL" id="PSU33258.1"/>
    </source>
</evidence>
<name>A0A2T3IXJ1_9GAMM</name>
<protein>
    <submittedName>
        <fullName evidence="1">Uncharacterized protein</fullName>
    </submittedName>
</protein>
<dbReference type="RefSeq" id="WP_107349469.1">
    <property type="nucleotide sequence ID" value="NZ_PYMH01000006.1"/>
</dbReference>
<dbReference type="Proteomes" id="UP000241222">
    <property type="component" value="Unassembled WGS sequence"/>
</dbReference>